<dbReference type="InterPro" id="IPR029052">
    <property type="entry name" value="Metallo-depent_PP-like"/>
</dbReference>
<dbReference type="AlphaFoldDB" id="A0A4Q1JIY6"/>
<evidence type="ECO:0000259" key="1">
    <source>
        <dbReference type="Pfam" id="PF00149"/>
    </source>
</evidence>
<accession>A0A4Q1JIY6</accession>
<dbReference type="Pfam" id="PF00149">
    <property type="entry name" value="Metallophos"/>
    <property type="match status" value="1"/>
</dbReference>
<name>A0A4Q1JIY6_9BACT</name>
<gene>
    <name evidence="2" type="ORF">EO244_14280</name>
</gene>
<dbReference type="InterPro" id="IPR004843">
    <property type="entry name" value="Calcineurin-like_PHP"/>
</dbReference>
<dbReference type="GO" id="GO:0016787">
    <property type="term" value="F:hydrolase activity"/>
    <property type="evidence" value="ECO:0007669"/>
    <property type="project" value="InterPro"/>
</dbReference>
<comment type="caution">
    <text evidence="2">The sequence shown here is derived from an EMBL/GenBank/DDBJ whole genome shotgun (WGS) entry which is preliminary data.</text>
</comment>
<dbReference type="InterPro" id="IPR051918">
    <property type="entry name" value="STPP_CPPED1"/>
</dbReference>
<keyword evidence="3" id="KW-1185">Reference proteome</keyword>
<dbReference type="PANTHER" id="PTHR43143:SF1">
    <property type="entry name" value="SERINE_THREONINE-PROTEIN PHOSPHATASE CPPED1"/>
    <property type="match status" value="1"/>
</dbReference>
<protein>
    <submittedName>
        <fullName evidence="2">Metallophosphoesterase</fullName>
    </submittedName>
</protein>
<dbReference type="EMBL" id="SAXA01000015">
    <property type="protein sequence ID" value="RXQ89530.1"/>
    <property type="molecule type" value="Genomic_DNA"/>
</dbReference>
<dbReference type="Gene3D" id="3.60.21.10">
    <property type="match status" value="1"/>
</dbReference>
<proteinExistence type="predicted"/>
<organism evidence="2 3">
    <name type="scientific">Ancylomarina salipaludis</name>
    <dbReference type="NCBI Taxonomy" id="2501299"/>
    <lineage>
        <taxon>Bacteria</taxon>
        <taxon>Pseudomonadati</taxon>
        <taxon>Bacteroidota</taxon>
        <taxon>Bacteroidia</taxon>
        <taxon>Marinilabiliales</taxon>
        <taxon>Marinifilaceae</taxon>
        <taxon>Ancylomarina</taxon>
    </lineage>
</organism>
<dbReference type="OrthoDB" id="5464520at2"/>
<evidence type="ECO:0000313" key="3">
    <source>
        <dbReference type="Proteomes" id="UP000289703"/>
    </source>
</evidence>
<evidence type="ECO:0000313" key="2">
    <source>
        <dbReference type="EMBL" id="RXQ89530.1"/>
    </source>
</evidence>
<reference evidence="2 3" key="1">
    <citation type="submission" date="2019-01" db="EMBL/GenBank/DDBJ databases">
        <title>Ancylomarina salipaludis sp. nov., isolated from a salt marsh.</title>
        <authorList>
            <person name="Yoon J.-H."/>
        </authorList>
    </citation>
    <scope>NUCLEOTIDE SEQUENCE [LARGE SCALE GENOMIC DNA]</scope>
    <source>
        <strain evidence="2 3">SHSM-M15</strain>
    </source>
</reference>
<feature type="domain" description="Calcineurin-like phosphoesterase" evidence="1">
    <location>
        <begin position="63"/>
        <end position="231"/>
    </location>
</feature>
<dbReference type="SUPFAM" id="SSF56300">
    <property type="entry name" value="Metallo-dependent phosphatases"/>
    <property type="match status" value="1"/>
</dbReference>
<dbReference type="RefSeq" id="WP_129255366.1">
    <property type="nucleotide sequence ID" value="NZ_SAXA01000015.1"/>
</dbReference>
<dbReference type="PANTHER" id="PTHR43143">
    <property type="entry name" value="METALLOPHOSPHOESTERASE, CALCINEURIN SUPERFAMILY"/>
    <property type="match status" value="1"/>
</dbReference>
<dbReference type="Proteomes" id="UP000289703">
    <property type="component" value="Unassembled WGS sequence"/>
</dbReference>
<sequence>MRRREFVKMSGILGMLTLTGVLPACNLPFEYSPYDIIVEKEFRDLTAKNLAKLKAIDAGKSSLKIALISDTHTFYDEFEEAVKALNARDDIDFVIHAGDLTLSALHKEYTWFNEIMSKLNKPFITVIGNHDYLSNGKAIYEKSFGPGNYTFTFRGCKFVMFDNNIWENKNNDPEFDWFKANLENDGDYNFVIPVSHIPPWADQYNYGNEHVFNEMMEENDIQLSLHGHTHSFYHGKRYDQVDYLVVGDIADKAYAIISIDEDSYSIEKVSF</sequence>